<keyword evidence="2" id="KW-1185">Reference proteome</keyword>
<comment type="caution">
    <text evidence="1">The sequence shown here is derived from an EMBL/GenBank/DDBJ whole genome shotgun (WGS) entry which is preliminary data.</text>
</comment>
<protein>
    <submittedName>
        <fullName evidence="1">Uncharacterized protein</fullName>
    </submittedName>
</protein>
<dbReference type="Proteomes" id="UP000828941">
    <property type="component" value="Chromosome 6"/>
</dbReference>
<name>A0ACB9NNT6_BAUVA</name>
<proteinExistence type="predicted"/>
<accession>A0ACB9NNT6</accession>
<dbReference type="EMBL" id="CM039431">
    <property type="protein sequence ID" value="KAI4338048.1"/>
    <property type="molecule type" value="Genomic_DNA"/>
</dbReference>
<gene>
    <name evidence="1" type="ORF">L6164_016402</name>
</gene>
<organism evidence="1 2">
    <name type="scientific">Bauhinia variegata</name>
    <name type="common">Purple orchid tree</name>
    <name type="synonym">Phanera variegata</name>
    <dbReference type="NCBI Taxonomy" id="167791"/>
    <lineage>
        <taxon>Eukaryota</taxon>
        <taxon>Viridiplantae</taxon>
        <taxon>Streptophyta</taxon>
        <taxon>Embryophyta</taxon>
        <taxon>Tracheophyta</taxon>
        <taxon>Spermatophyta</taxon>
        <taxon>Magnoliopsida</taxon>
        <taxon>eudicotyledons</taxon>
        <taxon>Gunneridae</taxon>
        <taxon>Pentapetalae</taxon>
        <taxon>rosids</taxon>
        <taxon>fabids</taxon>
        <taxon>Fabales</taxon>
        <taxon>Fabaceae</taxon>
        <taxon>Cercidoideae</taxon>
        <taxon>Cercideae</taxon>
        <taxon>Bauhiniinae</taxon>
        <taxon>Bauhinia</taxon>
    </lineage>
</organism>
<sequence>MSQITIKSPKHCAAKPGIHIKRNYRKLFFSFSACFTIILLLIFLIWLILHPSKPQFSLTEVDIYQLNLSGPQLNSSIQVTLLSKNPNQKVGIFYDEFRVYATYKGQQITLDSLLPPFYQNHEESNLLTAALVGNGLPVDPSLGYEVVRDQTAGRLILNFKVIGRLRWKVGTWVSGRYRFNVNCVSIMAFGPGLPAGPLTSRQGSQCSVTI</sequence>
<evidence type="ECO:0000313" key="1">
    <source>
        <dbReference type="EMBL" id="KAI4338048.1"/>
    </source>
</evidence>
<evidence type="ECO:0000313" key="2">
    <source>
        <dbReference type="Proteomes" id="UP000828941"/>
    </source>
</evidence>
<reference evidence="1 2" key="1">
    <citation type="journal article" date="2022" name="DNA Res.">
        <title>Chromosomal-level genome assembly of the orchid tree Bauhinia variegata (Leguminosae; Cercidoideae) supports the allotetraploid origin hypothesis of Bauhinia.</title>
        <authorList>
            <person name="Zhong Y."/>
            <person name="Chen Y."/>
            <person name="Zheng D."/>
            <person name="Pang J."/>
            <person name="Liu Y."/>
            <person name="Luo S."/>
            <person name="Meng S."/>
            <person name="Qian L."/>
            <person name="Wei D."/>
            <person name="Dai S."/>
            <person name="Zhou R."/>
        </authorList>
    </citation>
    <scope>NUCLEOTIDE SEQUENCE [LARGE SCALE GENOMIC DNA]</scope>
    <source>
        <strain evidence="1">BV-YZ2020</strain>
    </source>
</reference>